<proteinExistence type="predicted"/>
<comment type="caution">
    <text evidence="1">The sequence shown here is derived from an EMBL/GenBank/DDBJ whole genome shotgun (WGS) entry which is preliminary data.</text>
</comment>
<gene>
    <name evidence="1" type="ORF">ASZ90_004604</name>
</gene>
<dbReference type="EMBL" id="LNQE01000650">
    <property type="protein sequence ID" value="KUG25573.1"/>
    <property type="molecule type" value="Genomic_DNA"/>
</dbReference>
<name>A0A0W8FXC7_9ZZZZ</name>
<reference evidence="1" key="1">
    <citation type="journal article" date="2015" name="Proc. Natl. Acad. Sci. U.S.A.">
        <title>Networks of energetic and metabolic interactions define dynamics in microbial communities.</title>
        <authorList>
            <person name="Embree M."/>
            <person name="Liu J.K."/>
            <person name="Al-Bassam M.M."/>
            <person name="Zengler K."/>
        </authorList>
    </citation>
    <scope>NUCLEOTIDE SEQUENCE</scope>
</reference>
<evidence type="ECO:0000313" key="1">
    <source>
        <dbReference type="EMBL" id="KUG25573.1"/>
    </source>
</evidence>
<protein>
    <submittedName>
        <fullName evidence="1">Uncharacterized protein</fullName>
    </submittedName>
</protein>
<organism evidence="1">
    <name type="scientific">hydrocarbon metagenome</name>
    <dbReference type="NCBI Taxonomy" id="938273"/>
    <lineage>
        <taxon>unclassified sequences</taxon>
        <taxon>metagenomes</taxon>
        <taxon>ecological metagenomes</taxon>
    </lineage>
</organism>
<accession>A0A0W8FXC7</accession>
<dbReference type="AlphaFoldDB" id="A0A0W8FXC7"/>
<sequence length="68" mass="8033">MTDKNKENKKVELDHCPHCGHKLSPWQQVLLSVDRALMCKNCWYRILLDDVVKTPQPKNSKEQDNKQE</sequence>